<dbReference type="AlphaFoldDB" id="A0A0L0C508"/>
<protein>
    <submittedName>
        <fullName evidence="1">Uncharacterized protein</fullName>
    </submittedName>
</protein>
<evidence type="ECO:0000313" key="2">
    <source>
        <dbReference type="Proteomes" id="UP000037069"/>
    </source>
</evidence>
<organism evidence="1 2">
    <name type="scientific">Lucilia cuprina</name>
    <name type="common">Green bottle fly</name>
    <name type="synonym">Australian sheep blowfly</name>
    <dbReference type="NCBI Taxonomy" id="7375"/>
    <lineage>
        <taxon>Eukaryota</taxon>
        <taxon>Metazoa</taxon>
        <taxon>Ecdysozoa</taxon>
        <taxon>Arthropoda</taxon>
        <taxon>Hexapoda</taxon>
        <taxon>Insecta</taxon>
        <taxon>Pterygota</taxon>
        <taxon>Neoptera</taxon>
        <taxon>Endopterygota</taxon>
        <taxon>Diptera</taxon>
        <taxon>Brachycera</taxon>
        <taxon>Muscomorpha</taxon>
        <taxon>Oestroidea</taxon>
        <taxon>Calliphoridae</taxon>
        <taxon>Luciliinae</taxon>
        <taxon>Lucilia</taxon>
    </lineage>
</organism>
<sequence>MKLINILNALLSSQNWPNLVLYKRSTATSSISITIAFISSGCVVIKVPTSAAVAAAPDIITLLLSILLTLSPSCWLSCSFNCSVAAAAVVAHVDGLVNDNGTLVSNISVGLSFGSLSFSVGNLKVTDGLLFVRGIGFVAVRNIVVGVCACVVEQSATNWSPMTL</sequence>
<name>A0A0L0C508_LUCCU</name>
<evidence type="ECO:0000313" key="1">
    <source>
        <dbReference type="EMBL" id="KNC27468.1"/>
    </source>
</evidence>
<dbReference type="Proteomes" id="UP000037069">
    <property type="component" value="Unassembled WGS sequence"/>
</dbReference>
<comment type="caution">
    <text evidence="1">The sequence shown here is derived from an EMBL/GenBank/DDBJ whole genome shotgun (WGS) entry which is preliminary data.</text>
</comment>
<dbReference type="EMBL" id="JRES01000896">
    <property type="protein sequence ID" value="KNC27468.1"/>
    <property type="molecule type" value="Genomic_DNA"/>
</dbReference>
<accession>A0A0L0C508</accession>
<keyword evidence="2" id="KW-1185">Reference proteome</keyword>
<proteinExistence type="predicted"/>
<reference evidence="1 2" key="1">
    <citation type="journal article" date="2015" name="Nat. Commun.">
        <title>Lucilia cuprina genome unlocks parasitic fly biology to underpin future interventions.</title>
        <authorList>
            <person name="Anstead C.A."/>
            <person name="Korhonen P.K."/>
            <person name="Young N.D."/>
            <person name="Hall R.S."/>
            <person name="Jex A.R."/>
            <person name="Murali S.C."/>
            <person name="Hughes D.S."/>
            <person name="Lee S.F."/>
            <person name="Perry T."/>
            <person name="Stroehlein A.J."/>
            <person name="Ansell B.R."/>
            <person name="Breugelmans B."/>
            <person name="Hofmann A."/>
            <person name="Qu J."/>
            <person name="Dugan S."/>
            <person name="Lee S.L."/>
            <person name="Chao H."/>
            <person name="Dinh H."/>
            <person name="Han Y."/>
            <person name="Doddapaneni H.V."/>
            <person name="Worley K.C."/>
            <person name="Muzny D.M."/>
            <person name="Ioannidis P."/>
            <person name="Waterhouse R.M."/>
            <person name="Zdobnov E.M."/>
            <person name="James P.J."/>
            <person name="Bagnall N.H."/>
            <person name="Kotze A.C."/>
            <person name="Gibbs R.A."/>
            <person name="Richards S."/>
            <person name="Batterham P."/>
            <person name="Gasser R.B."/>
        </authorList>
    </citation>
    <scope>NUCLEOTIDE SEQUENCE [LARGE SCALE GENOMIC DNA]</scope>
    <source>
        <strain evidence="1 2">LS</strain>
        <tissue evidence="1">Full body</tissue>
    </source>
</reference>
<gene>
    <name evidence="1" type="ORF">FF38_03548</name>
</gene>